<name>A0A9X5FBN1_9MICO</name>
<dbReference type="EMBL" id="JAAXOW010000002">
    <property type="protein sequence ID" value="NKX93204.1"/>
    <property type="molecule type" value="Genomic_DNA"/>
</dbReference>
<reference evidence="1 2" key="1">
    <citation type="submission" date="2020-04" db="EMBL/GenBank/DDBJ databases">
        <title>MicrobeNet Type strains.</title>
        <authorList>
            <person name="Nicholson A.C."/>
        </authorList>
    </citation>
    <scope>NUCLEOTIDE SEQUENCE [LARGE SCALE GENOMIC DNA]</scope>
    <source>
        <strain evidence="1 2">ATCC BAA-789</strain>
    </source>
</reference>
<dbReference type="AlphaFoldDB" id="A0A9X5FBN1"/>
<sequence length="74" mass="8269">MRTPERRLTRVGERSVLVLRRFDRSPAGDCVGYISAMTATASSDGEHRDYDAEREIRLMAESTEPRLEAVTGAV</sequence>
<evidence type="ECO:0000313" key="1">
    <source>
        <dbReference type="EMBL" id="NKX93204.1"/>
    </source>
</evidence>
<accession>A0A9X5FBN1</accession>
<evidence type="ECO:0000313" key="2">
    <source>
        <dbReference type="Proteomes" id="UP000774283"/>
    </source>
</evidence>
<proteinExistence type="predicted"/>
<keyword evidence="2" id="KW-1185">Reference proteome</keyword>
<gene>
    <name evidence="1" type="ORF">HF995_07940</name>
</gene>
<protein>
    <submittedName>
        <fullName evidence="1">HipA domain-containing protein</fullName>
    </submittedName>
</protein>
<dbReference type="Proteomes" id="UP000774283">
    <property type="component" value="Unassembled WGS sequence"/>
</dbReference>
<organism evidence="1 2">
    <name type="scientific">Sanguibacter hominis ATCC BAA-789</name>
    <dbReference type="NCBI Taxonomy" id="1312740"/>
    <lineage>
        <taxon>Bacteria</taxon>
        <taxon>Bacillati</taxon>
        <taxon>Actinomycetota</taxon>
        <taxon>Actinomycetes</taxon>
        <taxon>Micrococcales</taxon>
        <taxon>Sanguibacteraceae</taxon>
        <taxon>Sanguibacter</taxon>
    </lineage>
</organism>
<comment type="caution">
    <text evidence="1">The sequence shown here is derived from an EMBL/GenBank/DDBJ whole genome shotgun (WGS) entry which is preliminary data.</text>
</comment>